<dbReference type="NCBIfam" id="TIGR00540">
    <property type="entry name" value="TPR_hemY_coli"/>
    <property type="match status" value="1"/>
</dbReference>
<keyword evidence="7 10" id="KW-1133">Transmembrane helix</keyword>
<dbReference type="EMBL" id="FOHV01000006">
    <property type="protein sequence ID" value="SES97897.1"/>
    <property type="molecule type" value="Genomic_DNA"/>
</dbReference>
<comment type="function">
    <text evidence="1">Involved in a late step of protoheme IX synthesis.</text>
</comment>
<dbReference type="InterPro" id="IPR005254">
    <property type="entry name" value="Heme_biosyn_assoc_TPR_pro"/>
</dbReference>
<feature type="domain" description="HemY N-terminal" evidence="11">
    <location>
        <begin position="26"/>
        <end position="132"/>
    </location>
</feature>
<protein>
    <submittedName>
        <fullName evidence="12">HemY protein</fullName>
    </submittedName>
</protein>
<sequence length="392" mass="44881">MTRLLILFVCGCIALALGPLLVGMQGEVFIQIANYEIRTSVTYAVVMLLALWLAYWFISRLIFGVLRRTKIGFNWFGNRKIKASREQTQLALLKFLEGDYRSAEKALIKGAKHADMPALNYLLAAELAQKQGNLEGSQHYLVLASDGKFDNDLAIDLTQIRLLVEKNDLTTATMRIEGLLTKNNQHPEVLRLSVQIYQRTHAYEALIGILPWLSKNHVFSQSQVESIKFDAYRGLMLRIINEEGHEALISWWEKQHRQIKNDASNQAALIETLLNANAMLPAETYFEQFFKQQPTARLLELVPRMQTLDWKKLQKRINKIGNKLSDKIIVDRALAVIAMKLGEYVEAETLFRTIILTNPKQHDYDLLAECLEKLDRNDEAKETRQLGILNQA</sequence>
<keyword evidence="4" id="KW-1003">Cell membrane</keyword>
<proteinExistence type="predicted"/>
<evidence type="ECO:0000256" key="6">
    <source>
        <dbReference type="ARBA" id="ARBA00022692"/>
    </source>
</evidence>
<dbReference type="InterPro" id="IPR011990">
    <property type="entry name" value="TPR-like_helical_dom_sf"/>
</dbReference>
<evidence type="ECO:0000256" key="10">
    <source>
        <dbReference type="SAM" id="Phobius"/>
    </source>
</evidence>
<evidence type="ECO:0000256" key="5">
    <source>
        <dbReference type="ARBA" id="ARBA00022519"/>
    </source>
</evidence>
<dbReference type="GO" id="GO:0005886">
    <property type="term" value="C:plasma membrane"/>
    <property type="evidence" value="ECO:0007669"/>
    <property type="project" value="UniProtKB-SubCell"/>
</dbReference>
<dbReference type="UniPathway" id="UPA00252"/>
<keyword evidence="9" id="KW-0627">Porphyrin biosynthesis</keyword>
<evidence type="ECO:0000313" key="13">
    <source>
        <dbReference type="Proteomes" id="UP000242642"/>
    </source>
</evidence>
<feature type="transmembrane region" description="Helical" evidence="10">
    <location>
        <begin position="40"/>
        <end position="58"/>
    </location>
</feature>
<dbReference type="SUPFAM" id="SSF48452">
    <property type="entry name" value="TPR-like"/>
    <property type="match status" value="1"/>
</dbReference>
<dbReference type="STRING" id="1123402.SAMN02583745_01065"/>
<dbReference type="GO" id="GO:0042168">
    <property type="term" value="P:heme metabolic process"/>
    <property type="evidence" value="ECO:0007669"/>
    <property type="project" value="InterPro"/>
</dbReference>
<evidence type="ECO:0000256" key="3">
    <source>
        <dbReference type="ARBA" id="ARBA00004744"/>
    </source>
</evidence>
<dbReference type="InterPro" id="IPR010817">
    <property type="entry name" value="HemY_N"/>
</dbReference>
<keyword evidence="6 10" id="KW-0812">Transmembrane</keyword>
<dbReference type="GO" id="GO:0006779">
    <property type="term" value="P:porphyrin-containing compound biosynthetic process"/>
    <property type="evidence" value="ECO:0007669"/>
    <property type="project" value="UniProtKB-KW"/>
</dbReference>
<name>A0A1I0AU15_9GAMM</name>
<organism evidence="12 13">
    <name type="scientific">Thorsellia anophelis DSM 18579</name>
    <dbReference type="NCBI Taxonomy" id="1123402"/>
    <lineage>
        <taxon>Bacteria</taxon>
        <taxon>Pseudomonadati</taxon>
        <taxon>Pseudomonadota</taxon>
        <taxon>Gammaproteobacteria</taxon>
        <taxon>Enterobacterales</taxon>
        <taxon>Thorselliaceae</taxon>
        <taxon>Thorsellia</taxon>
    </lineage>
</organism>
<gene>
    <name evidence="12" type="ORF">SAMN02583745_01065</name>
</gene>
<dbReference type="OrthoDB" id="7067577at2"/>
<dbReference type="AlphaFoldDB" id="A0A1I0AU15"/>
<accession>A0A1I0AU15</accession>
<evidence type="ECO:0000259" key="11">
    <source>
        <dbReference type="Pfam" id="PF07219"/>
    </source>
</evidence>
<evidence type="ECO:0000256" key="7">
    <source>
        <dbReference type="ARBA" id="ARBA00022989"/>
    </source>
</evidence>
<reference evidence="13" key="1">
    <citation type="submission" date="2016-10" db="EMBL/GenBank/DDBJ databases">
        <authorList>
            <person name="Varghese N."/>
            <person name="Submissions S."/>
        </authorList>
    </citation>
    <scope>NUCLEOTIDE SEQUENCE [LARGE SCALE GENOMIC DNA]</scope>
    <source>
        <strain evidence="13">DSM 18579</strain>
    </source>
</reference>
<keyword evidence="5" id="KW-0997">Cell inner membrane</keyword>
<keyword evidence="8 10" id="KW-0472">Membrane</keyword>
<evidence type="ECO:0000256" key="9">
    <source>
        <dbReference type="ARBA" id="ARBA00023244"/>
    </source>
</evidence>
<dbReference type="RefSeq" id="WP_093318386.1">
    <property type="nucleotide sequence ID" value="NZ_FOHV01000006.1"/>
</dbReference>
<comment type="pathway">
    <text evidence="3">Porphyrin-containing compound metabolism; protoheme biosynthesis.</text>
</comment>
<evidence type="ECO:0000256" key="2">
    <source>
        <dbReference type="ARBA" id="ARBA00004429"/>
    </source>
</evidence>
<evidence type="ECO:0000256" key="8">
    <source>
        <dbReference type="ARBA" id="ARBA00023136"/>
    </source>
</evidence>
<evidence type="ECO:0000256" key="1">
    <source>
        <dbReference type="ARBA" id="ARBA00002962"/>
    </source>
</evidence>
<keyword evidence="13" id="KW-1185">Reference proteome</keyword>
<dbReference type="Proteomes" id="UP000242642">
    <property type="component" value="Unassembled WGS sequence"/>
</dbReference>
<dbReference type="Pfam" id="PF07219">
    <property type="entry name" value="HemY_N"/>
    <property type="match status" value="1"/>
</dbReference>
<comment type="subcellular location">
    <subcellularLocation>
        <location evidence="2">Cell inner membrane</location>
        <topology evidence="2">Multi-pass membrane protein</topology>
    </subcellularLocation>
</comment>
<evidence type="ECO:0000256" key="4">
    <source>
        <dbReference type="ARBA" id="ARBA00022475"/>
    </source>
</evidence>
<evidence type="ECO:0000313" key="12">
    <source>
        <dbReference type="EMBL" id="SES97897.1"/>
    </source>
</evidence>
<dbReference type="Gene3D" id="1.25.40.10">
    <property type="entry name" value="Tetratricopeptide repeat domain"/>
    <property type="match status" value="1"/>
</dbReference>